<dbReference type="PANTHER" id="PTHR30474:SF1">
    <property type="entry name" value="PEPTIDOGLYCAN GLYCOSYLTRANSFERASE MRDB"/>
    <property type="match status" value="1"/>
</dbReference>
<evidence type="ECO:0000256" key="5">
    <source>
        <dbReference type="ARBA" id="ARBA00023136"/>
    </source>
</evidence>
<dbReference type="OrthoDB" id="9768187at2"/>
<keyword evidence="10" id="KW-1185">Reference proteome</keyword>
<evidence type="ECO:0000256" key="8">
    <source>
        <dbReference type="SAM" id="Phobius"/>
    </source>
</evidence>
<dbReference type="NCBIfam" id="NF037961">
    <property type="entry name" value="RodA_shape"/>
    <property type="match status" value="1"/>
</dbReference>
<reference evidence="9 10" key="1">
    <citation type="submission" date="2015-04" db="EMBL/GenBank/DDBJ databases">
        <title>Whole genome shotgun sequence of Flavihumibacter petaseus NBRC 106054.</title>
        <authorList>
            <person name="Miyazawa S."/>
            <person name="Hosoyama A."/>
            <person name="Hashimoto M."/>
            <person name="Noguchi M."/>
            <person name="Tsuchikane K."/>
            <person name="Ohji S."/>
            <person name="Yamazoe A."/>
            <person name="Ichikawa N."/>
            <person name="Kimura A."/>
            <person name="Fujita N."/>
        </authorList>
    </citation>
    <scope>NUCLEOTIDE SEQUENCE [LARGE SCALE GENOMIC DNA]</scope>
    <source>
        <strain evidence="9 10">NBRC 106054</strain>
    </source>
</reference>
<sequence length="447" mass="50046">MTQKKPEISKGIDWLVVWLYIILVSIGILSIFAATYREGDPILQSFLSFKTDYSRQLLFFGIGGVLAVFILLTDSKFFTATANLWYAFGMILLLLVFPFHTQVKGTQSIIRFGAFQLQPAELCKVFVNLALAKYLSRVETDFSKTRSQLIAAAIALAPAVISIMQHETGLALVYFSFFLVMFREGLPAGVLIIGFSLAVLVVATLLMEPNTLAIILTAVAALAIYLLRRQIKRRRRLLFLIMGIWFVCVGIQRFAVPYIFDNVLQPYQVKRIYDTIGKDYIPKDAREALEIEQTSGTKKKDDGDYNVKQSKIAIGSGGLSGKGLLKGTQTRYEFVPEQRTDFIFCTIGEGFGFIGSTVLMGIYFLLLMRIITIAERQRSVFSRCYAYGVASVMFFHIAINICMTVGLAPVIGIPLPFISYGGTALLTFTVLLFIMIRLDADRQMVLR</sequence>
<evidence type="ECO:0000256" key="4">
    <source>
        <dbReference type="ARBA" id="ARBA00022989"/>
    </source>
</evidence>
<keyword evidence="5 8" id="KW-0472">Membrane</keyword>
<evidence type="ECO:0000256" key="3">
    <source>
        <dbReference type="ARBA" id="ARBA00022960"/>
    </source>
</evidence>
<feature type="transmembrane region" description="Helical" evidence="8">
    <location>
        <begin position="384"/>
        <end position="411"/>
    </location>
</feature>
<feature type="transmembrane region" description="Helical" evidence="8">
    <location>
        <begin position="186"/>
        <end position="205"/>
    </location>
</feature>
<feature type="transmembrane region" description="Helical" evidence="8">
    <location>
        <begin position="351"/>
        <end position="372"/>
    </location>
</feature>
<dbReference type="GO" id="GO:0008360">
    <property type="term" value="P:regulation of cell shape"/>
    <property type="evidence" value="ECO:0007669"/>
    <property type="project" value="UniProtKB-KW"/>
</dbReference>
<feature type="transmembrane region" description="Helical" evidence="8">
    <location>
        <begin position="84"/>
        <end position="101"/>
    </location>
</feature>
<dbReference type="InterPro" id="IPR018365">
    <property type="entry name" value="Cell_cycle_FtsW-rel_CS"/>
</dbReference>
<feature type="transmembrane region" description="Helical" evidence="8">
    <location>
        <begin position="239"/>
        <end position="260"/>
    </location>
</feature>
<keyword evidence="2 8" id="KW-0812">Transmembrane</keyword>
<feature type="transmembrane region" description="Helical" evidence="8">
    <location>
        <begin position="211"/>
        <end position="227"/>
    </location>
</feature>
<evidence type="ECO:0000313" key="9">
    <source>
        <dbReference type="EMBL" id="GAO45100.1"/>
    </source>
</evidence>
<dbReference type="AlphaFoldDB" id="A0A0E9N6X5"/>
<feature type="transmembrane region" description="Helical" evidence="8">
    <location>
        <begin position="417"/>
        <end position="438"/>
    </location>
</feature>
<dbReference type="RefSeq" id="WP_046371072.1">
    <property type="nucleotide sequence ID" value="NZ_BBWV01000004.1"/>
</dbReference>
<dbReference type="GO" id="GO:0032153">
    <property type="term" value="C:cell division site"/>
    <property type="evidence" value="ECO:0007669"/>
    <property type="project" value="TreeGrafter"/>
</dbReference>
<dbReference type="Proteomes" id="UP000033121">
    <property type="component" value="Unassembled WGS sequence"/>
</dbReference>
<name>A0A0E9N6X5_9BACT</name>
<dbReference type="GO" id="GO:0005886">
    <property type="term" value="C:plasma membrane"/>
    <property type="evidence" value="ECO:0007669"/>
    <property type="project" value="TreeGrafter"/>
</dbReference>
<evidence type="ECO:0000256" key="2">
    <source>
        <dbReference type="ARBA" id="ARBA00022692"/>
    </source>
</evidence>
<organism evidence="9 10">
    <name type="scientific">Flavihumibacter petaseus NBRC 106054</name>
    <dbReference type="NCBI Taxonomy" id="1220578"/>
    <lineage>
        <taxon>Bacteria</taxon>
        <taxon>Pseudomonadati</taxon>
        <taxon>Bacteroidota</taxon>
        <taxon>Chitinophagia</taxon>
        <taxon>Chitinophagales</taxon>
        <taxon>Chitinophagaceae</taxon>
        <taxon>Flavihumibacter</taxon>
    </lineage>
</organism>
<comment type="subcellular location">
    <subcellularLocation>
        <location evidence="1">Membrane</location>
        <topology evidence="1">Multi-pass membrane protein</topology>
    </subcellularLocation>
</comment>
<dbReference type="Pfam" id="PF01098">
    <property type="entry name" value="FTSW_RODA_SPOVE"/>
    <property type="match status" value="2"/>
</dbReference>
<keyword evidence="4 8" id="KW-1133">Transmembrane helix</keyword>
<evidence type="ECO:0000256" key="7">
    <source>
        <dbReference type="ARBA" id="ARBA00033270"/>
    </source>
</evidence>
<dbReference type="PROSITE" id="PS00428">
    <property type="entry name" value="FTSW_RODA_SPOVE"/>
    <property type="match status" value="1"/>
</dbReference>
<proteinExistence type="predicted"/>
<accession>A0A0E9N6X5</accession>
<evidence type="ECO:0000256" key="6">
    <source>
        <dbReference type="ARBA" id="ARBA00032370"/>
    </source>
</evidence>
<protein>
    <recommendedName>
        <fullName evidence="7">Cell wall polymerase</fullName>
    </recommendedName>
    <alternativeName>
        <fullName evidence="6">Peptidoglycan polymerase</fullName>
    </alternativeName>
</protein>
<evidence type="ECO:0000256" key="1">
    <source>
        <dbReference type="ARBA" id="ARBA00004141"/>
    </source>
</evidence>
<dbReference type="STRING" id="1220578.FPE01S_04_03430"/>
<feature type="transmembrane region" description="Helical" evidence="8">
    <location>
        <begin position="12"/>
        <end position="33"/>
    </location>
</feature>
<dbReference type="GO" id="GO:0051301">
    <property type="term" value="P:cell division"/>
    <property type="evidence" value="ECO:0007669"/>
    <property type="project" value="InterPro"/>
</dbReference>
<comment type="caution">
    <text evidence="9">The sequence shown here is derived from an EMBL/GenBank/DDBJ whole genome shotgun (WGS) entry which is preliminary data.</text>
</comment>
<dbReference type="GO" id="GO:0015648">
    <property type="term" value="F:lipid-linked peptidoglycan transporter activity"/>
    <property type="evidence" value="ECO:0007669"/>
    <property type="project" value="TreeGrafter"/>
</dbReference>
<dbReference type="InterPro" id="IPR001182">
    <property type="entry name" value="FtsW/RodA"/>
</dbReference>
<dbReference type="PANTHER" id="PTHR30474">
    <property type="entry name" value="CELL CYCLE PROTEIN"/>
    <property type="match status" value="1"/>
</dbReference>
<gene>
    <name evidence="9" type="ORF">FPE01S_04_03430</name>
</gene>
<dbReference type="EMBL" id="BBWV01000004">
    <property type="protein sequence ID" value="GAO45100.1"/>
    <property type="molecule type" value="Genomic_DNA"/>
</dbReference>
<keyword evidence="3" id="KW-0133">Cell shape</keyword>
<feature type="transmembrane region" description="Helical" evidence="8">
    <location>
        <begin position="149"/>
        <end position="174"/>
    </location>
</feature>
<evidence type="ECO:0000313" key="10">
    <source>
        <dbReference type="Proteomes" id="UP000033121"/>
    </source>
</evidence>
<feature type="transmembrane region" description="Helical" evidence="8">
    <location>
        <begin position="53"/>
        <end position="72"/>
    </location>
</feature>